<protein>
    <submittedName>
        <fullName evidence="2">FA complementation group B</fullName>
    </submittedName>
</protein>
<dbReference type="GO" id="GO:1990414">
    <property type="term" value="P:replication-born double-strand break repair via sister chromatid exchange"/>
    <property type="evidence" value="ECO:0007669"/>
    <property type="project" value="TreeGrafter"/>
</dbReference>
<dbReference type="GeneTree" id="ENSGT00390000009885"/>
<dbReference type="PANTHER" id="PTHR28450">
    <property type="entry name" value="FANCONI ANEMIA GROUP B PROTEIN"/>
    <property type="match status" value="1"/>
</dbReference>
<feature type="compositionally biased region" description="Basic and acidic residues" evidence="1">
    <location>
        <begin position="416"/>
        <end position="434"/>
    </location>
</feature>
<dbReference type="Ensembl" id="ENSGACT00000005128.2">
    <property type="protein sequence ID" value="ENSGACP00000005113.2"/>
    <property type="gene ID" value="ENSGACG00000003896.2"/>
</dbReference>
<evidence type="ECO:0000256" key="1">
    <source>
        <dbReference type="SAM" id="MobiDB-lite"/>
    </source>
</evidence>
<dbReference type="STRING" id="69293.ENSGACP00000005113"/>
<proteinExistence type="predicted"/>
<dbReference type="eggNOG" id="ENOG502QWED">
    <property type="taxonomic scope" value="Eukaryota"/>
</dbReference>
<dbReference type="InterPro" id="IPR033333">
    <property type="entry name" value="FANCB"/>
</dbReference>
<dbReference type="Proteomes" id="UP000007635">
    <property type="component" value="Chromosome XVI"/>
</dbReference>
<dbReference type="GO" id="GO:2000042">
    <property type="term" value="P:negative regulation of double-strand break repair via homologous recombination"/>
    <property type="evidence" value="ECO:0007669"/>
    <property type="project" value="TreeGrafter"/>
</dbReference>
<dbReference type="Bgee" id="ENSGACG00000003896">
    <property type="expression patterns" value="Expressed in liver and 5 other cell types or tissues"/>
</dbReference>
<dbReference type="OMA" id="LAFHRVC"/>
<reference evidence="2" key="3">
    <citation type="submission" date="2025-09" db="UniProtKB">
        <authorList>
            <consortium name="Ensembl"/>
        </authorList>
    </citation>
    <scope>IDENTIFICATION</scope>
</reference>
<evidence type="ECO:0000313" key="3">
    <source>
        <dbReference type="Proteomes" id="UP000007635"/>
    </source>
</evidence>
<reference evidence="2" key="2">
    <citation type="submission" date="2025-08" db="UniProtKB">
        <authorList>
            <consortium name="Ensembl"/>
        </authorList>
    </citation>
    <scope>IDENTIFICATION</scope>
</reference>
<keyword evidence="3" id="KW-1185">Reference proteome</keyword>
<sequence>MERSLSEDCSRNPHRLSARGKIISFDCKRASATRDSERSELIFRSLSFAREANAFVKADDGAAVVAAGKRSARVDIVACECAANVATRVRAPCVLVTRKSASGASFHYSLLALSGSGRLETCVQFKLPYEMRENVSILRGPTVAWSHAGGVFHASPRTAEVRRTPLELSHCVIGELPLHEDQVFVLGLPAHPGRCPGGARAAGCFVESAQVFDGSVIMPHQYVGITRCVLALSADKVDGVLKSAVVAATSNRQLVSFENGAVKEACQLPFDRPELIQLVNAGRHGCLFVVSFHQGHVCALWKDTFQIASRWSGVTSVHVEDFLGCGTDQMLLVFEDGGVTEQPMRRFLLTDLCGISYSVSQRAHSSCAGQNDLLTLRALESRLQSGLTVLQELRAEMRVKDRVLQQSIRALTDAVSEEKTPLTRHEQSKDEKMPDMPAVSSKPQVDKLWHRVAEERLVVGNSKQVKSQMPATRAVLFDTYVIVVFFLCPDDTEEDFLSLMALRDQRVFRIHSPDHSLDDIDGWIQKIAGCRRIEVSPQYLLLNSSGPSALMLLHWHQMTDCVDGGLDGMAFWPRSHHQFIKGQGAAQILSLALEKELVSLRDGSVEELQRRREAFQGDVERSKTRLSPLVDVGRYRELTRRMSKVQLDTDLAAFLNTNNFV</sequence>
<accession>G3NIF3</accession>
<dbReference type="InParanoid" id="G3NIF3"/>
<dbReference type="AlphaFoldDB" id="G3NIF3"/>
<feature type="region of interest" description="Disordered" evidence="1">
    <location>
        <begin position="415"/>
        <end position="440"/>
    </location>
</feature>
<reference evidence="2 3" key="1">
    <citation type="journal article" date="2021" name="G3 (Bethesda)">
        <title>Improved contiguity of the threespine stickleback genome using long-read sequencing.</title>
        <authorList>
            <person name="Nath S."/>
            <person name="Shaw D.E."/>
            <person name="White M.A."/>
        </authorList>
    </citation>
    <scope>NUCLEOTIDE SEQUENCE [LARGE SCALE GENOMIC DNA]</scope>
    <source>
        <strain evidence="2 3">Lake Benthic</strain>
    </source>
</reference>
<name>G3NIF3_GASAC</name>
<dbReference type="GO" id="GO:0043240">
    <property type="term" value="C:Fanconi anaemia nuclear complex"/>
    <property type="evidence" value="ECO:0007669"/>
    <property type="project" value="InterPro"/>
</dbReference>
<organism evidence="2 3">
    <name type="scientific">Gasterosteus aculeatus aculeatus</name>
    <name type="common">three-spined stickleback</name>
    <dbReference type="NCBI Taxonomy" id="481459"/>
    <lineage>
        <taxon>Eukaryota</taxon>
        <taxon>Metazoa</taxon>
        <taxon>Chordata</taxon>
        <taxon>Craniata</taxon>
        <taxon>Vertebrata</taxon>
        <taxon>Euteleostomi</taxon>
        <taxon>Actinopterygii</taxon>
        <taxon>Neopterygii</taxon>
        <taxon>Teleostei</taxon>
        <taxon>Neoteleostei</taxon>
        <taxon>Acanthomorphata</taxon>
        <taxon>Eupercaria</taxon>
        <taxon>Perciformes</taxon>
        <taxon>Cottioidei</taxon>
        <taxon>Gasterosteales</taxon>
        <taxon>Gasterosteidae</taxon>
        <taxon>Gasterosteus</taxon>
    </lineage>
</organism>
<evidence type="ECO:0000313" key="2">
    <source>
        <dbReference type="Ensembl" id="ENSGACP00000005113.2"/>
    </source>
</evidence>
<dbReference type="PANTHER" id="PTHR28450:SF1">
    <property type="entry name" value="FANCONI ANEMIA GROUP B PROTEIN"/>
    <property type="match status" value="1"/>
</dbReference>
<dbReference type="GO" id="GO:1905168">
    <property type="term" value="P:positive regulation of double-strand break repair via homologous recombination"/>
    <property type="evidence" value="ECO:0007669"/>
    <property type="project" value="TreeGrafter"/>
</dbReference>
<dbReference type="GO" id="GO:0036297">
    <property type="term" value="P:interstrand cross-link repair"/>
    <property type="evidence" value="ECO:0007669"/>
    <property type="project" value="InterPro"/>
</dbReference>